<accession>A0A3Q3X3P9</accession>
<evidence type="ECO:0000256" key="7">
    <source>
        <dbReference type="ARBA" id="ARBA00023273"/>
    </source>
</evidence>
<protein>
    <recommendedName>
        <fullName evidence="4">Cilia- and flagella-associated protein 300</fullName>
    </recommendedName>
</protein>
<dbReference type="PANTHER" id="PTHR31078:SF1">
    <property type="entry name" value="CILIA- AND FLAGELLA-ASSOCIATED PROTEIN 300"/>
    <property type="match status" value="1"/>
</dbReference>
<evidence type="ECO:0000256" key="2">
    <source>
        <dbReference type="ARBA" id="ARBA00004430"/>
    </source>
</evidence>
<keyword evidence="5" id="KW-0963">Cytoplasm</keyword>
<evidence type="ECO:0000256" key="4">
    <source>
        <dbReference type="ARBA" id="ARBA00022174"/>
    </source>
</evidence>
<reference evidence="8" key="2">
    <citation type="submission" date="2025-09" db="UniProtKB">
        <authorList>
            <consortium name="Ensembl"/>
        </authorList>
    </citation>
    <scope>IDENTIFICATION</scope>
</reference>
<dbReference type="Pfam" id="PF14926">
    <property type="entry name" value="CFAP300"/>
    <property type="match status" value="1"/>
</dbReference>
<dbReference type="AlphaFoldDB" id="A0A3Q3X3P9"/>
<organism evidence="8 9">
    <name type="scientific">Mola mola</name>
    <name type="common">Ocean sunfish</name>
    <name type="synonym">Tetraodon mola</name>
    <dbReference type="NCBI Taxonomy" id="94237"/>
    <lineage>
        <taxon>Eukaryota</taxon>
        <taxon>Metazoa</taxon>
        <taxon>Chordata</taxon>
        <taxon>Craniata</taxon>
        <taxon>Vertebrata</taxon>
        <taxon>Euteleostomi</taxon>
        <taxon>Actinopterygii</taxon>
        <taxon>Neopterygii</taxon>
        <taxon>Teleostei</taxon>
        <taxon>Neoteleostei</taxon>
        <taxon>Acanthomorphata</taxon>
        <taxon>Eupercaria</taxon>
        <taxon>Tetraodontiformes</taxon>
        <taxon>Molidae</taxon>
        <taxon>Mola</taxon>
    </lineage>
</organism>
<dbReference type="GO" id="GO:0005930">
    <property type="term" value="C:axoneme"/>
    <property type="evidence" value="ECO:0007669"/>
    <property type="project" value="UniProtKB-SubCell"/>
</dbReference>
<keyword evidence="6" id="KW-0206">Cytoskeleton</keyword>
<keyword evidence="9" id="KW-1185">Reference proteome</keyword>
<dbReference type="OMA" id="FYHCYGV"/>
<comment type="similarity">
    <text evidence="3">Belongs to the CFAP300 family.</text>
</comment>
<evidence type="ECO:0000256" key="6">
    <source>
        <dbReference type="ARBA" id="ARBA00023212"/>
    </source>
</evidence>
<proteinExistence type="inferred from homology"/>
<dbReference type="InterPro" id="IPR029416">
    <property type="entry name" value="CFAP300"/>
</dbReference>
<reference evidence="8" key="1">
    <citation type="submission" date="2025-08" db="UniProtKB">
        <authorList>
            <consortium name="Ensembl"/>
        </authorList>
    </citation>
    <scope>IDENTIFICATION</scope>
</reference>
<evidence type="ECO:0000256" key="1">
    <source>
        <dbReference type="ARBA" id="ARBA00002404"/>
    </source>
</evidence>
<sequence>MAEEISGSEQRFSFSPLPSRKPSFLQDRDTLALFLKSMLGRISAQSFSFDQNFRPYNSEQFALGFFRDPNVVSSLPTQFGDKPVVSVEVEPVPCTEVSMELFDPIFSCGVLRPSGHVVKCFHDDHPDYDELRQMLQEEDSEHYHAVGGEARREFLFRLFKHLCLGGELCQHDDTIHPYISATKRIYKDLISVQRSPETKKISVVSTVLQVRAYDETGGCYPGRQEEEQTFAYLIVDPLKRHVTLFSHCYGVGNFTL</sequence>
<comment type="function">
    <text evidence="1">Cilium- and flagellum-specific protein that plays a role in axonemal structure organization and motility. May play a role in outer and inner dynein arm assembly.</text>
</comment>
<dbReference type="Proteomes" id="UP000261620">
    <property type="component" value="Unplaced"/>
</dbReference>
<name>A0A3Q3X3P9_MOLML</name>
<evidence type="ECO:0000256" key="5">
    <source>
        <dbReference type="ARBA" id="ARBA00022490"/>
    </source>
</evidence>
<comment type="subcellular location">
    <subcellularLocation>
        <location evidence="2">Cytoplasm</location>
        <location evidence="2">Cytoskeleton</location>
        <location evidence="2">Cilium axoneme</location>
    </subcellularLocation>
</comment>
<evidence type="ECO:0000256" key="3">
    <source>
        <dbReference type="ARBA" id="ARBA00009205"/>
    </source>
</evidence>
<keyword evidence="7" id="KW-0966">Cell projection</keyword>
<dbReference type="STRING" id="94237.ENSMMOP00000025538"/>
<dbReference type="PANTHER" id="PTHR31078">
    <property type="entry name" value="CILIA- AND FLAGELLA-ASSOCIATED PROTEIN 300"/>
    <property type="match status" value="1"/>
</dbReference>
<evidence type="ECO:0000313" key="8">
    <source>
        <dbReference type="Ensembl" id="ENSMMOP00000025538.1"/>
    </source>
</evidence>
<dbReference type="Ensembl" id="ENSMMOT00000025971.1">
    <property type="protein sequence ID" value="ENSMMOP00000025538.1"/>
    <property type="gene ID" value="ENSMMOG00000019377.1"/>
</dbReference>
<evidence type="ECO:0000313" key="9">
    <source>
        <dbReference type="Proteomes" id="UP000261620"/>
    </source>
</evidence>